<dbReference type="STRING" id="105231.A0A1Y1IXY9"/>
<evidence type="ECO:0000256" key="3">
    <source>
        <dbReference type="ARBA" id="ARBA00023128"/>
    </source>
</evidence>
<dbReference type="HAMAP" id="MF_03111">
    <property type="entry name" value="Coq4"/>
    <property type="match status" value="1"/>
</dbReference>
<keyword evidence="2 6" id="KW-0999">Mitochondrion inner membrane</keyword>
<evidence type="ECO:0000256" key="5">
    <source>
        <dbReference type="ARBA" id="ARBA00023239"/>
    </source>
</evidence>
<reference evidence="8 9" key="1">
    <citation type="journal article" date="2014" name="Nat. Commun.">
        <title>Klebsormidium flaccidum genome reveals primary factors for plant terrestrial adaptation.</title>
        <authorList>
            <person name="Hori K."/>
            <person name="Maruyama F."/>
            <person name="Fujisawa T."/>
            <person name="Togashi T."/>
            <person name="Yamamoto N."/>
            <person name="Seo M."/>
            <person name="Sato S."/>
            <person name="Yamada T."/>
            <person name="Mori H."/>
            <person name="Tajima N."/>
            <person name="Moriyama T."/>
            <person name="Ikeuchi M."/>
            <person name="Watanabe M."/>
            <person name="Wada H."/>
            <person name="Kobayashi K."/>
            <person name="Saito M."/>
            <person name="Masuda T."/>
            <person name="Sasaki-Sekimoto Y."/>
            <person name="Mashiguchi K."/>
            <person name="Awai K."/>
            <person name="Shimojima M."/>
            <person name="Masuda S."/>
            <person name="Iwai M."/>
            <person name="Nobusawa T."/>
            <person name="Narise T."/>
            <person name="Kondo S."/>
            <person name="Saito H."/>
            <person name="Sato R."/>
            <person name="Murakawa M."/>
            <person name="Ihara Y."/>
            <person name="Oshima-Yamada Y."/>
            <person name="Ohtaka K."/>
            <person name="Satoh M."/>
            <person name="Sonobe K."/>
            <person name="Ishii M."/>
            <person name="Ohtani R."/>
            <person name="Kanamori-Sato M."/>
            <person name="Honoki R."/>
            <person name="Miyazaki D."/>
            <person name="Mochizuki H."/>
            <person name="Umetsu J."/>
            <person name="Higashi K."/>
            <person name="Shibata D."/>
            <person name="Kamiya Y."/>
            <person name="Sato N."/>
            <person name="Nakamura Y."/>
            <person name="Tabata S."/>
            <person name="Ida S."/>
            <person name="Kurokawa K."/>
            <person name="Ohta H."/>
        </authorList>
    </citation>
    <scope>NUCLEOTIDE SEQUENCE [LARGE SCALE GENOMIC DNA]</scope>
    <source>
        <strain evidence="8 9">NIES-2285</strain>
    </source>
</reference>
<feature type="binding site" evidence="6">
    <location>
        <position position="231"/>
    </location>
    <ligand>
        <name>Zn(2+)</name>
        <dbReference type="ChEBI" id="CHEBI:29105"/>
    </ligand>
</feature>
<dbReference type="UniPathway" id="UPA00232"/>
<keyword evidence="9" id="KW-1185">Reference proteome</keyword>
<evidence type="ECO:0000256" key="6">
    <source>
        <dbReference type="HAMAP-Rule" id="MF_03111"/>
    </source>
</evidence>
<evidence type="ECO:0000256" key="1">
    <source>
        <dbReference type="ARBA" id="ARBA00022688"/>
    </source>
</evidence>
<protein>
    <recommendedName>
        <fullName evidence="6">Ubiquinone biosynthesis protein COQ4 homolog, mitochondrial</fullName>
    </recommendedName>
    <alternativeName>
        <fullName evidence="6">4-hydroxy-3-methoxy-5-polyprenylbenzoate decarboxylase</fullName>
        <ecNumber evidence="6">4.1.1.130</ecNumber>
    </alternativeName>
    <alternativeName>
        <fullName evidence="6">Coenzyme Q biosynthesis protein 4 homolog</fullName>
    </alternativeName>
</protein>
<dbReference type="AlphaFoldDB" id="A0A1Y1IXY9"/>
<accession>A0A1Y1IXY9</accession>
<comment type="cofactor">
    <cofactor evidence="6">
        <name>Zn(2+)</name>
        <dbReference type="ChEBI" id="CHEBI:29105"/>
    </cofactor>
</comment>
<dbReference type="PANTHER" id="PTHR12922">
    <property type="entry name" value="UBIQUINONE BIOSYNTHESIS PROTEIN"/>
    <property type="match status" value="1"/>
</dbReference>
<dbReference type="InterPro" id="IPR007715">
    <property type="entry name" value="Coq4"/>
</dbReference>
<keyword evidence="6" id="KW-0479">Metal-binding</keyword>
<comment type="pathway">
    <text evidence="6">Cofactor biosynthesis; ubiquinone biosynthesis.</text>
</comment>
<dbReference type="GO" id="GO:0031314">
    <property type="term" value="C:extrinsic component of mitochondrial inner membrane"/>
    <property type="evidence" value="ECO:0007669"/>
    <property type="project" value="UniProtKB-UniRule"/>
</dbReference>
<name>A0A1Y1IXY9_KLENI</name>
<dbReference type="EMBL" id="DF238286">
    <property type="protein sequence ID" value="GAQ93168.1"/>
    <property type="molecule type" value="Genomic_DNA"/>
</dbReference>
<keyword evidence="6" id="KW-0862">Zinc</keyword>
<evidence type="ECO:0000313" key="8">
    <source>
        <dbReference type="EMBL" id="GAQ93168.1"/>
    </source>
</evidence>
<dbReference type="EC" id="4.1.1.130" evidence="6"/>
<feature type="binding site" evidence="6">
    <location>
        <position position="247"/>
    </location>
    <ligand>
        <name>Zn(2+)</name>
        <dbReference type="ChEBI" id="CHEBI:29105"/>
    </ligand>
</feature>
<dbReference type="Proteomes" id="UP000054558">
    <property type="component" value="Unassembled WGS sequence"/>
</dbReference>
<dbReference type="GO" id="GO:0008270">
    <property type="term" value="F:zinc ion binding"/>
    <property type="evidence" value="ECO:0007669"/>
    <property type="project" value="UniProtKB-UniRule"/>
</dbReference>
<comment type="subunit">
    <text evidence="6">Component of a multi-subunit COQ enzyme complex.</text>
</comment>
<feature type="binding site" evidence="6">
    <location>
        <position position="235"/>
    </location>
    <ligand>
        <name>Zn(2+)</name>
        <dbReference type="ChEBI" id="CHEBI:29105"/>
    </ligand>
</feature>
<proteinExistence type="inferred from homology"/>
<evidence type="ECO:0000256" key="2">
    <source>
        <dbReference type="ARBA" id="ARBA00022792"/>
    </source>
</evidence>
<evidence type="ECO:0000256" key="4">
    <source>
        <dbReference type="ARBA" id="ARBA00023136"/>
    </source>
</evidence>
<keyword evidence="4 6" id="KW-0472">Membrane</keyword>
<dbReference type="Pfam" id="PF05019">
    <property type="entry name" value="Coq4"/>
    <property type="match status" value="1"/>
</dbReference>
<keyword evidence="5 6" id="KW-0456">Lyase</keyword>
<keyword evidence="3 6" id="KW-0496">Mitochondrion</keyword>
<sequence>MVGSLSRAGKAPLWLTKDVLKTSEIARLINGTPRSADAQSFLVASCSGRTFAEAHEDPWDPRHLRRVHSSASSQARPDFSDAHGPEESAEPGARPAAGLGQGRDGLSYATHMPLTPLQTAAVAVGSAFGALRHPDRADLVAALGETTGLLAFRRMRERMQRDPEGRSILADRPRITAASVAHAWDLPPGTFGAAYAQFMGSRNFSADERPPVRFVDDPELAYVAVRSREVHDFWHVLFDCPTTVTGELALKMVEFVQTGMPMCALSVLGGPFRLPPQKRQLLLTHCAPWALKAGTRAADLMCLRYENHLEEDLEQLRRRWKILPSNPAPSRKKP</sequence>
<dbReference type="OMA" id="YYERHFH"/>
<keyword evidence="1 6" id="KW-0831">Ubiquinone biosynthesis</keyword>
<comment type="similarity">
    <text evidence="6">Belongs to the COQ4 family.</text>
</comment>
<comment type="catalytic activity">
    <reaction evidence="6">
        <text>a 4-hydroxy-3-methoxy-5-(all-trans-polyprenyl)benzoate + H(+) = a 2-methoxy-6-(all-trans-polyprenyl)phenol + CO2</text>
        <dbReference type="Rhea" id="RHEA:81179"/>
        <dbReference type="Rhea" id="RHEA-COMP:9551"/>
        <dbReference type="Rhea" id="RHEA-COMP:10931"/>
        <dbReference type="ChEBI" id="CHEBI:15378"/>
        <dbReference type="ChEBI" id="CHEBI:16526"/>
        <dbReference type="ChEBI" id="CHEBI:62731"/>
        <dbReference type="ChEBI" id="CHEBI:84443"/>
        <dbReference type="EC" id="4.1.1.130"/>
    </reaction>
</comment>
<comment type="function">
    <text evidence="6">Lyase that catalyzes the C1-decarboxylation of 4-hydroxy-3-methoxy-5-(all-trans-polyprenyl)benzoic acid into 2-methoxy-6-(all-trans-polyprenyl)phenol during ubiquinone biosynthesis.</text>
</comment>
<dbReference type="OrthoDB" id="4249at2759"/>
<evidence type="ECO:0000313" key="9">
    <source>
        <dbReference type="Proteomes" id="UP000054558"/>
    </source>
</evidence>
<dbReference type="PANTHER" id="PTHR12922:SF7">
    <property type="entry name" value="UBIQUINONE BIOSYNTHESIS PROTEIN COQ4 HOMOLOG, MITOCHONDRIAL"/>
    <property type="match status" value="1"/>
</dbReference>
<comment type="subcellular location">
    <subcellularLocation>
        <location evidence="6">Mitochondrion inner membrane</location>
        <topology evidence="6">Peripheral membrane protein</topology>
        <orientation evidence="6">Matrix side</orientation>
    </subcellularLocation>
</comment>
<feature type="region of interest" description="Disordered" evidence="7">
    <location>
        <begin position="62"/>
        <end position="107"/>
    </location>
</feature>
<organism evidence="8 9">
    <name type="scientific">Klebsormidium nitens</name>
    <name type="common">Green alga</name>
    <name type="synonym">Ulothrix nitens</name>
    <dbReference type="NCBI Taxonomy" id="105231"/>
    <lineage>
        <taxon>Eukaryota</taxon>
        <taxon>Viridiplantae</taxon>
        <taxon>Streptophyta</taxon>
        <taxon>Klebsormidiophyceae</taxon>
        <taxon>Klebsormidiales</taxon>
        <taxon>Klebsormidiaceae</taxon>
        <taxon>Klebsormidium</taxon>
    </lineage>
</organism>
<evidence type="ECO:0000256" key="7">
    <source>
        <dbReference type="SAM" id="MobiDB-lite"/>
    </source>
</evidence>
<gene>
    <name evidence="8" type="ORF">KFL_013370010</name>
</gene>
<feature type="binding site" evidence="6">
    <location>
        <position position="232"/>
    </location>
    <ligand>
        <name>Zn(2+)</name>
        <dbReference type="ChEBI" id="CHEBI:29105"/>
    </ligand>
</feature>
<dbReference type="GO" id="GO:0120539">
    <property type="term" value="F:4-hydroxy-3-methoxy-5-polyprenylbenzoate decarboxylase activity"/>
    <property type="evidence" value="ECO:0007669"/>
    <property type="project" value="UniProtKB-EC"/>
</dbReference>
<dbReference type="InterPro" id="IPR027540">
    <property type="entry name" value="Coq4_euk"/>
</dbReference>